<gene>
    <name evidence="2" type="ORF">FFUJ_12861</name>
</gene>
<dbReference type="RefSeq" id="XP_023435041.1">
    <property type="nucleotide sequence ID" value="XM_023582517.1"/>
</dbReference>
<evidence type="ECO:0000313" key="2">
    <source>
        <dbReference type="EMBL" id="CCT72963.1"/>
    </source>
</evidence>
<dbReference type="EMBL" id="HF679030">
    <property type="protein sequence ID" value="CCT72963.1"/>
    <property type="molecule type" value="Genomic_DNA"/>
</dbReference>
<proteinExistence type="predicted"/>
<dbReference type="Proteomes" id="UP000016800">
    <property type="component" value="Chromosome VIII"/>
</dbReference>
<protein>
    <submittedName>
        <fullName evidence="2">Uncharacterized protein</fullName>
    </submittedName>
</protein>
<dbReference type="GeneID" id="35406317"/>
<dbReference type="VEuPathDB" id="FungiDB:FFUJ_12861"/>
<sequence>MSLKRRGSELDHEAKKMKPDDSHGHDEVSSSSLQATTPLPHQSVTDLANLPQTARTQFDYLLQALSDISPETLYEVNILDHINAINSDGDSPPEFTYEPPEIEIMVGHKHGTLFHCSCLKFNLLISLSGSDSTHGCEDPACDKYFAKAKAMPYADGSRYFTVEVVQLRHLKGGKYWLPCREWKYSRSTFEVKPWKEKYLRRIQTLVGKAVVSHNREVLAWWVRKITHAETPLEPFKGREEARGKFLSGLVVWTGPSRDAWYFH</sequence>
<dbReference type="AlphaFoldDB" id="S0EKP0"/>
<keyword evidence="3" id="KW-1185">Reference proteome</keyword>
<accession>S0EKP0</accession>
<organism evidence="2 3">
    <name type="scientific">Gibberella fujikuroi (strain CBS 195.34 / IMI 58289 / NRRL A-6831)</name>
    <name type="common">Bakanae and foot rot disease fungus</name>
    <name type="synonym">Fusarium fujikuroi</name>
    <dbReference type="NCBI Taxonomy" id="1279085"/>
    <lineage>
        <taxon>Eukaryota</taxon>
        <taxon>Fungi</taxon>
        <taxon>Dikarya</taxon>
        <taxon>Ascomycota</taxon>
        <taxon>Pezizomycotina</taxon>
        <taxon>Sordariomycetes</taxon>
        <taxon>Hypocreomycetidae</taxon>
        <taxon>Hypocreales</taxon>
        <taxon>Nectriaceae</taxon>
        <taxon>Fusarium</taxon>
        <taxon>Fusarium fujikuroi species complex</taxon>
    </lineage>
</organism>
<reference evidence="3" key="1">
    <citation type="journal article" date="2013" name="PLoS Pathog.">
        <title>Deciphering the cryptic genome: genome-wide analyses of the rice pathogen Fusarium fujikuroi reveal complex regulation of secondary metabolism and novel metabolites.</title>
        <authorList>
            <person name="Wiemann P."/>
            <person name="Sieber C.M."/>
            <person name="von Bargen K.W."/>
            <person name="Studt L."/>
            <person name="Niehaus E.M."/>
            <person name="Espino J.J."/>
            <person name="Huss K."/>
            <person name="Michielse C.B."/>
            <person name="Albermann S."/>
            <person name="Wagner D."/>
            <person name="Bergner S.V."/>
            <person name="Connolly L.R."/>
            <person name="Fischer A."/>
            <person name="Reuter G."/>
            <person name="Kleigrewe K."/>
            <person name="Bald T."/>
            <person name="Wingfield B.D."/>
            <person name="Ophir R."/>
            <person name="Freeman S."/>
            <person name="Hippler M."/>
            <person name="Smith K.M."/>
            <person name="Brown D.W."/>
            <person name="Proctor R.H."/>
            <person name="Munsterkotter M."/>
            <person name="Freitag M."/>
            <person name="Humpf H.U."/>
            <person name="Guldener U."/>
            <person name="Tudzynski B."/>
        </authorList>
    </citation>
    <scope>NUCLEOTIDE SEQUENCE [LARGE SCALE GENOMIC DNA]</scope>
    <source>
        <strain evidence="3">CBS 195.34 / IMI 58289 / NRRL A-6831</strain>
    </source>
</reference>
<feature type="compositionally biased region" description="Basic and acidic residues" evidence="1">
    <location>
        <begin position="1"/>
        <end position="28"/>
    </location>
</feature>
<name>S0EKP0_GIBF5</name>
<dbReference type="HOGENOM" id="CLU_1180274_0_0_1"/>
<evidence type="ECO:0000256" key="1">
    <source>
        <dbReference type="SAM" id="MobiDB-lite"/>
    </source>
</evidence>
<feature type="region of interest" description="Disordered" evidence="1">
    <location>
        <begin position="1"/>
        <end position="39"/>
    </location>
</feature>
<evidence type="ECO:0000313" key="3">
    <source>
        <dbReference type="Proteomes" id="UP000016800"/>
    </source>
</evidence>
<feature type="compositionally biased region" description="Polar residues" evidence="1">
    <location>
        <begin position="29"/>
        <end position="39"/>
    </location>
</feature>